<feature type="region of interest" description="Disordered" evidence="1">
    <location>
        <begin position="297"/>
        <end position="320"/>
    </location>
</feature>
<evidence type="ECO:0000256" key="1">
    <source>
        <dbReference type="SAM" id="MobiDB-lite"/>
    </source>
</evidence>
<feature type="compositionally biased region" description="Low complexity" evidence="1">
    <location>
        <begin position="297"/>
        <end position="310"/>
    </location>
</feature>
<reference evidence="2 3" key="1">
    <citation type="submission" date="2024-06" db="EMBL/GenBank/DDBJ databases">
        <authorList>
            <person name="Tuo L."/>
        </authorList>
    </citation>
    <scope>NUCLEOTIDE SEQUENCE [LARGE SCALE GENOMIC DNA]</scope>
    <source>
        <strain evidence="2 3">ZMM04-5</strain>
    </source>
</reference>
<sequence length="320" mass="33649">MATSALARETISSLRHRIAKIEGRLAERLGQAGPEDVDLARRHGSIIPAGGLLPTGAARFDAALGGGVPATGLTEIHAPKTRDAGAAAGFALALLRLVLEARQAPLLWVGMAESFREAGFPYPPGLRFLYGVDASRLLVAQAEKLADALWIAEQAAALDGFSAVLLETRGASAHLDLTATRRLHRRARDAGHPLFLLRQTARPEPTAAPFRLIVKSAPASLRRILGKPLARSIGPPAFEVEISKNRTAPPALFTLEWNSHARALQERAAENPVPVVPASEHRAPAAAAAGTLLAFAPAPGPAAAGRQPPGKQHPAHRRAG</sequence>
<dbReference type="RefSeq" id="WP_367723500.1">
    <property type="nucleotide sequence ID" value="NZ_JBFOCH010000056.1"/>
</dbReference>
<dbReference type="Proteomes" id="UP001556196">
    <property type="component" value="Unassembled WGS sequence"/>
</dbReference>
<evidence type="ECO:0000313" key="2">
    <source>
        <dbReference type="EMBL" id="MEW9806440.1"/>
    </source>
</evidence>
<keyword evidence="3" id="KW-1185">Reference proteome</keyword>
<comment type="caution">
    <text evidence="2">The sequence shown here is derived from an EMBL/GenBank/DDBJ whole genome shotgun (WGS) entry which is preliminary data.</text>
</comment>
<accession>A0ABV3R074</accession>
<dbReference type="PIRSF" id="PIRSF034285">
    <property type="entry name" value="UCP034285"/>
    <property type="match status" value="1"/>
</dbReference>
<dbReference type="InterPro" id="IPR027417">
    <property type="entry name" value="P-loop_NTPase"/>
</dbReference>
<dbReference type="InterPro" id="IPR017026">
    <property type="entry name" value="ImuA"/>
</dbReference>
<dbReference type="EMBL" id="JBFOCI010000002">
    <property type="protein sequence ID" value="MEW9806440.1"/>
    <property type="molecule type" value="Genomic_DNA"/>
</dbReference>
<dbReference type="Gene3D" id="3.40.50.300">
    <property type="entry name" value="P-loop containing nucleotide triphosphate hydrolases"/>
    <property type="match status" value="1"/>
</dbReference>
<evidence type="ECO:0000313" key="3">
    <source>
        <dbReference type="Proteomes" id="UP001556196"/>
    </source>
</evidence>
<gene>
    <name evidence="2" type="ORF">ABUE31_10625</name>
</gene>
<organism evidence="2 3">
    <name type="scientific">Mesorhizobium marinum</name>
    <dbReference type="NCBI Taxonomy" id="3228790"/>
    <lineage>
        <taxon>Bacteria</taxon>
        <taxon>Pseudomonadati</taxon>
        <taxon>Pseudomonadota</taxon>
        <taxon>Alphaproteobacteria</taxon>
        <taxon>Hyphomicrobiales</taxon>
        <taxon>Phyllobacteriaceae</taxon>
        <taxon>Mesorhizobium</taxon>
    </lineage>
</organism>
<name>A0ABV3R074_9HYPH</name>
<proteinExistence type="predicted"/>
<protein>
    <submittedName>
        <fullName evidence="2">ImuA family protein</fullName>
    </submittedName>
</protein>
<dbReference type="SUPFAM" id="SSF52540">
    <property type="entry name" value="P-loop containing nucleoside triphosphate hydrolases"/>
    <property type="match status" value="1"/>
</dbReference>